<dbReference type="AlphaFoldDB" id="A0A0D5Y8N6"/>
<evidence type="ECO:0000313" key="1">
    <source>
        <dbReference type="EMBL" id="AKA27342.1"/>
    </source>
</evidence>
<dbReference type="PATRIC" id="fig|587753.10.peg.5879"/>
<evidence type="ECO:0000313" key="2">
    <source>
        <dbReference type="Proteomes" id="UP000032748"/>
    </source>
</evidence>
<name>A0A0D5Y8N6_9PSED</name>
<dbReference type="KEGG" id="pcz:PCL1606_58970"/>
<organism evidence="1 2">
    <name type="scientific">Pseudomonas chlororaphis</name>
    <dbReference type="NCBI Taxonomy" id="587753"/>
    <lineage>
        <taxon>Bacteria</taxon>
        <taxon>Pseudomonadati</taxon>
        <taxon>Pseudomonadota</taxon>
        <taxon>Gammaproteobacteria</taxon>
        <taxon>Pseudomonadales</taxon>
        <taxon>Pseudomonadaceae</taxon>
        <taxon>Pseudomonas</taxon>
    </lineage>
</organism>
<gene>
    <name evidence="1" type="ORF">PCL1606_58970</name>
</gene>
<sequence length="42" mass="4263">MDHIVSPAPLVKMVAAPGDSAVAGKIKMSSAVELKAQNVETA</sequence>
<accession>A0A0D5Y8N6</accession>
<dbReference type="Proteomes" id="UP000032748">
    <property type="component" value="Chromosome"/>
</dbReference>
<dbReference type="EMBL" id="CP011110">
    <property type="protein sequence ID" value="AKA27342.1"/>
    <property type="molecule type" value="Genomic_DNA"/>
</dbReference>
<proteinExistence type="predicted"/>
<protein>
    <submittedName>
        <fullName evidence="1">Uncharacterized protein</fullName>
    </submittedName>
</protein>
<reference evidence="1 2" key="1">
    <citation type="journal article" date="2015" name="Mol. Plant Microbe Interact.">
        <title>Comparative Genomic Analysis of Pseudomonas chlororaphis PCL1606 Reveals New Insight into Antifungal Compounds Involved in Biocontrol.</title>
        <authorList>
            <person name="Calderon C.E."/>
            <person name="Ramos C."/>
            <person name="de Vicente A."/>
            <person name="Cazorla F.M."/>
        </authorList>
    </citation>
    <scope>NUCLEOTIDE SEQUENCE [LARGE SCALE GENOMIC DNA]</scope>
    <source>
        <strain evidence="1 2">PCL1606</strain>
    </source>
</reference>